<dbReference type="InterPro" id="IPR041698">
    <property type="entry name" value="Methyltransf_25"/>
</dbReference>
<organism evidence="2 3">
    <name type="scientific">Cyanobacterium aponinum 0216</name>
    <dbReference type="NCBI Taxonomy" id="2676140"/>
    <lineage>
        <taxon>Bacteria</taxon>
        <taxon>Bacillati</taxon>
        <taxon>Cyanobacteriota</taxon>
        <taxon>Cyanophyceae</taxon>
        <taxon>Oscillatoriophycideae</taxon>
        <taxon>Chroococcales</taxon>
        <taxon>Geminocystaceae</taxon>
        <taxon>Cyanobacterium</taxon>
    </lineage>
</organism>
<reference evidence="2 3" key="1">
    <citation type="submission" date="2019-11" db="EMBL/GenBank/DDBJ databases">
        <title>Isolation of a new High Light Tolerant Cyanobacteria.</title>
        <authorList>
            <person name="Dobson Z."/>
            <person name="Vaughn N."/>
            <person name="Vaughn M."/>
            <person name="Fromme P."/>
            <person name="Mazor Y."/>
        </authorList>
    </citation>
    <scope>NUCLEOTIDE SEQUENCE [LARGE SCALE GENOMIC DNA]</scope>
    <source>
        <strain evidence="2 3">0216</strain>
    </source>
</reference>
<dbReference type="AlphaFoldDB" id="A0A844GVT0"/>
<comment type="caution">
    <text evidence="2">The sequence shown here is derived from an EMBL/GenBank/DDBJ whole genome shotgun (WGS) entry which is preliminary data.</text>
</comment>
<dbReference type="CDD" id="cd02440">
    <property type="entry name" value="AdoMet_MTases"/>
    <property type="match status" value="1"/>
</dbReference>
<dbReference type="GO" id="GO:0032259">
    <property type="term" value="P:methylation"/>
    <property type="evidence" value="ECO:0007669"/>
    <property type="project" value="UniProtKB-KW"/>
</dbReference>
<feature type="domain" description="Methyltransferase" evidence="1">
    <location>
        <begin position="49"/>
        <end position="142"/>
    </location>
</feature>
<name>A0A844GVT0_9CHRO</name>
<dbReference type="RefSeq" id="WP_155084673.1">
    <property type="nucleotide sequence ID" value="NZ_WMIA01000034.1"/>
</dbReference>
<dbReference type="Gene3D" id="3.40.50.150">
    <property type="entry name" value="Vaccinia Virus protein VP39"/>
    <property type="match status" value="1"/>
</dbReference>
<evidence type="ECO:0000313" key="3">
    <source>
        <dbReference type="Proteomes" id="UP000437131"/>
    </source>
</evidence>
<dbReference type="EMBL" id="WMIA01000034">
    <property type="protein sequence ID" value="MTF40557.1"/>
    <property type="molecule type" value="Genomic_DNA"/>
</dbReference>
<dbReference type="InterPro" id="IPR029063">
    <property type="entry name" value="SAM-dependent_MTases_sf"/>
</dbReference>
<accession>A0A844GVT0</accession>
<dbReference type="PANTHER" id="PTHR43591">
    <property type="entry name" value="METHYLTRANSFERASE"/>
    <property type="match status" value="1"/>
</dbReference>
<evidence type="ECO:0000259" key="1">
    <source>
        <dbReference type="Pfam" id="PF13649"/>
    </source>
</evidence>
<keyword evidence="2" id="KW-0808">Transferase</keyword>
<dbReference type="SUPFAM" id="SSF53335">
    <property type="entry name" value="S-adenosyl-L-methionine-dependent methyltransferases"/>
    <property type="match status" value="1"/>
</dbReference>
<sequence>MQEDIFIRQKQFFFNIWAKFYDFTLTTVFYQAIHTRLLDYINLPSSPLILDLGCGTGKLLNRLAEKFSDLKGIGADLSPEMLTKARLANTHHPRLIFVRADAHDLPFANNQFDAVFNTISFLHYLQPEKVFQEVARVLKKGGYFYLADYLGNNQMKKIFFTPGGIRFYDQVQRQKLASQAGLITVDHQYILGGVVLTIFQRP</sequence>
<evidence type="ECO:0000313" key="2">
    <source>
        <dbReference type="EMBL" id="MTF40557.1"/>
    </source>
</evidence>
<dbReference type="Pfam" id="PF13649">
    <property type="entry name" value="Methyltransf_25"/>
    <property type="match status" value="1"/>
</dbReference>
<dbReference type="GO" id="GO:0008168">
    <property type="term" value="F:methyltransferase activity"/>
    <property type="evidence" value="ECO:0007669"/>
    <property type="project" value="UniProtKB-KW"/>
</dbReference>
<dbReference type="Proteomes" id="UP000437131">
    <property type="component" value="Unassembled WGS sequence"/>
</dbReference>
<dbReference type="PANTHER" id="PTHR43591:SF24">
    <property type="entry name" value="2-METHOXY-6-POLYPRENYL-1,4-BENZOQUINOL METHYLASE, MITOCHONDRIAL"/>
    <property type="match status" value="1"/>
</dbReference>
<gene>
    <name evidence="2" type="ORF">GGC33_16730</name>
</gene>
<proteinExistence type="predicted"/>
<keyword evidence="2" id="KW-0489">Methyltransferase</keyword>
<protein>
    <submittedName>
        <fullName evidence="2">Methyltransferase domain-containing protein</fullName>
    </submittedName>
</protein>